<dbReference type="SUPFAM" id="SSF47203">
    <property type="entry name" value="Acyl-CoA dehydrogenase C-terminal domain-like"/>
    <property type="match status" value="1"/>
</dbReference>
<dbReference type="GO" id="GO:0005504">
    <property type="term" value="F:fatty acid binding"/>
    <property type="evidence" value="ECO:0007669"/>
    <property type="project" value="TreeGrafter"/>
</dbReference>
<dbReference type="GO" id="GO:0033540">
    <property type="term" value="P:fatty acid beta-oxidation using acyl-CoA oxidase"/>
    <property type="evidence" value="ECO:0007669"/>
    <property type="project" value="TreeGrafter"/>
</dbReference>
<accession>A0A0N1IQH3</accession>
<evidence type="ECO:0000256" key="1">
    <source>
        <dbReference type="ARBA" id="ARBA00005189"/>
    </source>
</evidence>
<dbReference type="EMBL" id="LADJ01010399">
    <property type="protein sequence ID" value="KPJ20956.1"/>
    <property type="molecule type" value="Genomic_DNA"/>
</dbReference>
<proteinExistence type="inferred from homology"/>
<keyword evidence="3" id="KW-0276">Fatty acid metabolism</keyword>
<dbReference type="Pfam" id="PF01756">
    <property type="entry name" value="ACOX"/>
    <property type="match status" value="1"/>
</dbReference>
<dbReference type="InterPro" id="IPR036250">
    <property type="entry name" value="AcylCo_DH-like_C"/>
</dbReference>
<name>A0A0N1IQH3_PAPMA</name>
<comment type="pathway">
    <text evidence="1">Lipid metabolism.</text>
</comment>
<dbReference type="STRING" id="76193.A0A0N1IQH3"/>
<evidence type="ECO:0000313" key="7">
    <source>
        <dbReference type="EMBL" id="KPJ20956.1"/>
    </source>
</evidence>
<sequence length="97" mass="11265">MYKWLTAYTLKTAYEKVESLKAAGRDNFQAKNESQPYNATTLSIVYGENFILNHFYNSAKDFHDLECRKVLLQLVSLYGVFLLEKHLATFYIVSKLS</sequence>
<comment type="caution">
    <text evidence="7">The sequence shown here is derived from an EMBL/GenBank/DDBJ whole genome shotgun (WGS) entry which is preliminary data.</text>
</comment>
<reference evidence="7 8" key="1">
    <citation type="journal article" date="2015" name="Nat. Commun.">
        <title>Outbred genome sequencing and CRISPR/Cas9 gene editing in butterflies.</title>
        <authorList>
            <person name="Li X."/>
            <person name="Fan D."/>
            <person name="Zhang W."/>
            <person name="Liu G."/>
            <person name="Zhang L."/>
            <person name="Zhao L."/>
            <person name="Fang X."/>
            <person name="Chen L."/>
            <person name="Dong Y."/>
            <person name="Chen Y."/>
            <person name="Ding Y."/>
            <person name="Zhao R."/>
            <person name="Feng M."/>
            <person name="Zhu Y."/>
            <person name="Feng Y."/>
            <person name="Jiang X."/>
            <person name="Zhu D."/>
            <person name="Xiang H."/>
            <person name="Feng X."/>
            <person name="Li S."/>
            <person name="Wang J."/>
            <person name="Zhang G."/>
            <person name="Kronforst M.R."/>
            <person name="Wang W."/>
        </authorList>
    </citation>
    <scope>NUCLEOTIDE SEQUENCE [LARGE SCALE GENOMIC DNA]</scope>
    <source>
        <strain evidence="7">Ya'a_city_454_Pm</strain>
        <tissue evidence="7">Whole body</tissue>
    </source>
</reference>
<dbReference type="GO" id="GO:0005777">
    <property type="term" value="C:peroxisome"/>
    <property type="evidence" value="ECO:0007669"/>
    <property type="project" value="InterPro"/>
</dbReference>
<evidence type="ECO:0000256" key="2">
    <source>
        <dbReference type="ARBA" id="ARBA00006288"/>
    </source>
</evidence>
<evidence type="ECO:0000259" key="6">
    <source>
        <dbReference type="Pfam" id="PF01756"/>
    </source>
</evidence>
<dbReference type="InterPro" id="IPR002655">
    <property type="entry name" value="Acyl-CoA_oxidase_C"/>
</dbReference>
<dbReference type="GO" id="GO:0055088">
    <property type="term" value="P:lipid homeostasis"/>
    <property type="evidence" value="ECO:0007669"/>
    <property type="project" value="TreeGrafter"/>
</dbReference>
<dbReference type="AlphaFoldDB" id="A0A0N1IQH3"/>
<gene>
    <name evidence="7" type="ORF">RR48_00342</name>
</gene>
<dbReference type="Gene3D" id="1.20.140.10">
    <property type="entry name" value="Butyryl-CoA Dehydrogenase, subunit A, domain 3"/>
    <property type="match status" value="1"/>
</dbReference>
<dbReference type="GO" id="GO:0016402">
    <property type="term" value="F:pristanoyl-CoA oxidase activity"/>
    <property type="evidence" value="ECO:0007669"/>
    <property type="project" value="TreeGrafter"/>
</dbReference>
<dbReference type="Proteomes" id="UP000053240">
    <property type="component" value="Unassembled WGS sequence"/>
</dbReference>
<evidence type="ECO:0000313" key="8">
    <source>
        <dbReference type="Proteomes" id="UP000053240"/>
    </source>
</evidence>
<keyword evidence="4" id="KW-0560">Oxidoreductase</keyword>
<comment type="similarity">
    <text evidence="2">Belongs to the acyl-CoA oxidase family.</text>
</comment>
<dbReference type="InParanoid" id="A0A0N1IQH3"/>
<evidence type="ECO:0000256" key="5">
    <source>
        <dbReference type="ARBA" id="ARBA00023098"/>
    </source>
</evidence>
<dbReference type="PANTHER" id="PTHR10909">
    <property type="entry name" value="ELECTRON TRANSPORT OXIDOREDUCTASE"/>
    <property type="match status" value="1"/>
</dbReference>
<organism evidence="7 8">
    <name type="scientific">Papilio machaon</name>
    <name type="common">Old World swallowtail butterfly</name>
    <dbReference type="NCBI Taxonomy" id="76193"/>
    <lineage>
        <taxon>Eukaryota</taxon>
        <taxon>Metazoa</taxon>
        <taxon>Ecdysozoa</taxon>
        <taxon>Arthropoda</taxon>
        <taxon>Hexapoda</taxon>
        <taxon>Insecta</taxon>
        <taxon>Pterygota</taxon>
        <taxon>Neoptera</taxon>
        <taxon>Endopterygota</taxon>
        <taxon>Lepidoptera</taxon>
        <taxon>Glossata</taxon>
        <taxon>Ditrysia</taxon>
        <taxon>Papilionoidea</taxon>
        <taxon>Papilionidae</taxon>
        <taxon>Papilioninae</taxon>
        <taxon>Papilio</taxon>
    </lineage>
</organism>
<keyword evidence="5" id="KW-0443">Lipid metabolism</keyword>
<evidence type="ECO:0000256" key="3">
    <source>
        <dbReference type="ARBA" id="ARBA00022832"/>
    </source>
</evidence>
<dbReference type="InterPro" id="IPR012258">
    <property type="entry name" value="Acyl-CoA_oxidase"/>
</dbReference>
<feature type="domain" description="Acyl-CoA oxidase C-terminal" evidence="6">
    <location>
        <begin position="1"/>
        <end position="93"/>
    </location>
</feature>
<dbReference type="PANTHER" id="PTHR10909:SF390">
    <property type="entry name" value="PEROXISOMAL ACYL-COENZYME A OXIDASE 3"/>
    <property type="match status" value="1"/>
</dbReference>
<evidence type="ECO:0000256" key="4">
    <source>
        <dbReference type="ARBA" id="ARBA00023002"/>
    </source>
</evidence>
<dbReference type="FunFam" id="1.20.140.10:FF:000007">
    <property type="entry name" value="Acyl-coenzyme A oxidase"/>
    <property type="match status" value="1"/>
</dbReference>
<protein>
    <submittedName>
        <fullName evidence="7">Peroxisomal acyl-coenzyme A oxidase 3</fullName>
    </submittedName>
</protein>
<keyword evidence="8" id="KW-1185">Reference proteome</keyword>
<dbReference type="GO" id="GO:0071949">
    <property type="term" value="F:FAD binding"/>
    <property type="evidence" value="ECO:0007669"/>
    <property type="project" value="InterPro"/>
</dbReference>